<feature type="transmembrane region" description="Helical" evidence="8">
    <location>
        <begin position="275"/>
        <end position="294"/>
    </location>
</feature>
<proteinExistence type="predicted"/>
<sequence>MDPHTVISVVAPLDNDGAILAPFLTDLSRVMEGHYRFFEIILVDDGSSDDTRQTAERLLRDIPRVRYLRLSRSFGREVALSAGIESAIGDYVVTLDPTGDPVEAIPELVTVCRTNGGIVHGVALNPRLRSGVREFLGNLFRRYCNRRLGVELKRGAEDFRAMSRQAVNALLQVRVQSRYLRVLTLTLGYHHEFFPYRRVERLDQPKAGSFATETATAIDLLAANTRHPLRVVTLAGLAGAGLNLIYACYVVGIYLVKQNVAAGWTTLSLQQSGMFFFICLILAVLSEYVGTILGEVRSRPLYFIGHEANSSVLLEDTVQSSIVKESKEEVAS</sequence>
<gene>
    <name evidence="10" type="ORF">KBB96_15210</name>
</gene>
<dbReference type="SUPFAM" id="SSF53448">
    <property type="entry name" value="Nucleotide-diphospho-sugar transferases"/>
    <property type="match status" value="1"/>
</dbReference>
<dbReference type="GO" id="GO:0005886">
    <property type="term" value="C:plasma membrane"/>
    <property type="evidence" value="ECO:0007669"/>
    <property type="project" value="TreeGrafter"/>
</dbReference>
<evidence type="ECO:0000256" key="4">
    <source>
        <dbReference type="ARBA" id="ARBA00022692"/>
    </source>
</evidence>
<dbReference type="GO" id="GO:0016757">
    <property type="term" value="F:glycosyltransferase activity"/>
    <property type="evidence" value="ECO:0007669"/>
    <property type="project" value="UniProtKB-KW"/>
</dbReference>
<evidence type="ECO:0000256" key="1">
    <source>
        <dbReference type="ARBA" id="ARBA00022475"/>
    </source>
</evidence>
<feature type="domain" description="Glycosyltransferase 2-like" evidence="9">
    <location>
        <begin position="8"/>
        <end position="96"/>
    </location>
</feature>
<keyword evidence="7 8" id="KW-0472">Membrane</keyword>
<dbReference type="PANTHER" id="PTHR48090:SF3">
    <property type="entry name" value="UNDECAPRENYL-PHOSPHATE 4-DEOXY-4-FORMAMIDO-L-ARABINOSE TRANSFERASE"/>
    <property type="match status" value="1"/>
</dbReference>
<evidence type="ECO:0000313" key="10">
    <source>
        <dbReference type="EMBL" id="QUE50212.1"/>
    </source>
</evidence>
<keyword evidence="6 8" id="KW-1133">Transmembrane helix</keyword>
<dbReference type="RefSeq" id="WP_211630321.1">
    <property type="nucleotide sequence ID" value="NZ_CP073100.1"/>
</dbReference>
<name>A0A975G7G6_9BACT</name>
<protein>
    <submittedName>
        <fullName evidence="10">Glycosyltransferase</fullName>
        <ecNumber evidence="10">2.4.-.-</ecNumber>
    </submittedName>
</protein>
<keyword evidence="4 8" id="KW-0812">Transmembrane</keyword>
<evidence type="ECO:0000313" key="11">
    <source>
        <dbReference type="Proteomes" id="UP000676169"/>
    </source>
</evidence>
<dbReference type="PANTHER" id="PTHR48090">
    <property type="entry name" value="UNDECAPRENYL-PHOSPHATE 4-DEOXY-4-FORMAMIDO-L-ARABINOSE TRANSFERASE-RELATED"/>
    <property type="match status" value="1"/>
</dbReference>
<dbReference type="InterPro" id="IPR029044">
    <property type="entry name" value="Nucleotide-diphossugar_trans"/>
</dbReference>
<dbReference type="AlphaFoldDB" id="A0A975G7G6"/>
<keyword evidence="2 10" id="KW-0328">Glycosyltransferase</keyword>
<keyword evidence="11" id="KW-1185">Reference proteome</keyword>
<dbReference type="EC" id="2.4.-.-" evidence="10"/>
<evidence type="ECO:0000256" key="7">
    <source>
        <dbReference type="ARBA" id="ARBA00023136"/>
    </source>
</evidence>
<dbReference type="InterPro" id="IPR001173">
    <property type="entry name" value="Glyco_trans_2-like"/>
</dbReference>
<evidence type="ECO:0000256" key="3">
    <source>
        <dbReference type="ARBA" id="ARBA00022679"/>
    </source>
</evidence>
<evidence type="ECO:0000256" key="2">
    <source>
        <dbReference type="ARBA" id="ARBA00022676"/>
    </source>
</evidence>
<dbReference type="InterPro" id="IPR050256">
    <property type="entry name" value="Glycosyltransferase_2"/>
</dbReference>
<reference evidence="10" key="1">
    <citation type="submission" date="2021-04" db="EMBL/GenBank/DDBJ databases">
        <title>Luteolibacter sp. 32A isolated from the skin of an Anderson's salamander (Ambystoma andersonii).</title>
        <authorList>
            <person name="Spergser J."/>
            <person name="Busse H.-J."/>
        </authorList>
    </citation>
    <scope>NUCLEOTIDE SEQUENCE</scope>
    <source>
        <strain evidence="10">32A</strain>
    </source>
</reference>
<dbReference type="Proteomes" id="UP000676169">
    <property type="component" value="Chromosome"/>
</dbReference>
<evidence type="ECO:0000256" key="8">
    <source>
        <dbReference type="SAM" id="Phobius"/>
    </source>
</evidence>
<keyword evidence="3 10" id="KW-0808">Transferase</keyword>
<evidence type="ECO:0000256" key="5">
    <source>
        <dbReference type="ARBA" id="ARBA00022985"/>
    </source>
</evidence>
<dbReference type="GO" id="GO:0009103">
    <property type="term" value="P:lipopolysaccharide biosynthetic process"/>
    <property type="evidence" value="ECO:0007669"/>
    <property type="project" value="UniProtKB-KW"/>
</dbReference>
<organism evidence="10 11">
    <name type="scientific">Luteolibacter ambystomatis</name>
    <dbReference type="NCBI Taxonomy" id="2824561"/>
    <lineage>
        <taxon>Bacteria</taxon>
        <taxon>Pseudomonadati</taxon>
        <taxon>Verrucomicrobiota</taxon>
        <taxon>Verrucomicrobiia</taxon>
        <taxon>Verrucomicrobiales</taxon>
        <taxon>Verrucomicrobiaceae</taxon>
        <taxon>Luteolibacter</taxon>
    </lineage>
</organism>
<keyword evidence="5" id="KW-0448">Lipopolysaccharide biosynthesis</keyword>
<keyword evidence="1" id="KW-1003">Cell membrane</keyword>
<feature type="transmembrane region" description="Helical" evidence="8">
    <location>
        <begin position="231"/>
        <end position="255"/>
    </location>
</feature>
<accession>A0A975G7G6</accession>
<dbReference type="Pfam" id="PF00535">
    <property type="entry name" value="Glycos_transf_2"/>
    <property type="match status" value="1"/>
</dbReference>
<evidence type="ECO:0000259" key="9">
    <source>
        <dbReference type="Pfam" id="PF00535"/>
    </source>
</evidence>
<dbReference type="Gene3D" id="3.90.550.10">
    <property type="entry name" value="Spore Coat Polysaccharide Biosynthesis Protein SpsA, Chain A"/>
    <property type="match status" value="1"/>
</dbReference>
<dbReference type="KEGG" id="lamb:KBB96_15210"/>
<dbReference type="EMBL" id="CP073100">
    <property type="protein sequence ID" value="QUE50212.1"/>
    <property type="molecule type" value="Genomic_DNA"/>
</dbReference>
<evidence type="ECO:0000256" key="6">
    <source>
        <dbReference type="ARBA" id="ARBA00022989"/>
    </source>
</evidence>